<dbReference type="InterPro" id="IPR011009">
    <property type="entry name" value="Kinase-like_dom_sf"/>
</dbReference>
<reference evidence="1 2" key="1">
    <citation type="submission" date="2013-03" db="EMBL/GenBank/DDBJ databases">
        <title>The Genome Sequence of Exophiala aquamarina CBS 119918.</title>
        <authorList>
            <consortium name="The Broad Institute Genomics Platform"/>
            <person name="Cuomo C."/>
            <person name="de Hoog S."/>
            <person name="Gorbushina A."/>
            <person name="Walker B."/>
            <person name="Young S.K."/>
            <person name="Zeng Q."/>
            <person name="Gargeya S."/>
            <person name="Fitzgerald M."/>
            <person name="Haas B."/>
            <person name="Abouelleil A."/>
            <person name="Allen A.W."/>
            <person name="Alvarado L."/>
            <person name="Arachchi H.M."/>
            <person name="Berlin A.M."/>
            <person name="Chapman S.B."/>
            <person name="Gainer-Dewar J."/>
            <person name="Goldberg J."/>
            <person name="Griggs A."/>
            <person name="Gujja S."/>
            <person name="Hansen M."/>
            <person name="Howarth C."/>
            <person name="Imamovic A."/>
            <person name="Ireland A."/>
            <person name="Larimer J."/>
            <person name="McCowan C."/>
            <person name="Murphy C."/>
            <person name="Pearson M."/>
            <person name="Poon T.W."/>
            <person name="Priest M."/>
            <person name="Roberts A."/>
            <person name="Saif S."/>
            <person name="Shea T."/>
            <person name="Sisk P."/>
            <person name="Sykes S."/>
            <person name="Wortman J."/>
            <person name="Nusbaum C."/>
            <person name="Birren B."/>
        </authorList>
    </citation>
    <scope>NUCLEOTIDE SEQUENCE [LARGE SCALE GENOMIC DNA]</scope>
    <source>
        <strain evidence="1 2">CBS 119918</strain>
    </source>
</reference>
<evidence type="ECO:0008006" key="3">
    <source>
        <dbReference type="Google" id="ProtNLM"/>
    </source>
</evidence>
<evidence type="ECO:0000313" key="2">
    <source>
        <dbReference type="Proteomes" id="UP000027920"/>
    </source>
</evidence>
<dbReference type="EMBL" id="AMGV01000003">
    <property type="protein sequence ID" value="KEF59085.1"/>
    <property type="molecule type" value="Genomic_DNA"/>
</dbReference>
<accession>A0A072PU64</accession>
<dbReference type="STRING" id="1182545.A0A072PU64"/>
<protein>
    <recommendedName>
        <fullName evidence="3">Protein kinase domain-containing protein</fullName>
    </recommendedName>
</protein>
<keyword evidence="2" id="KW-1185">Reference proteome</keyword>
<name>A0A072PU64_9EURO</name>
<comment type="caution">
    <text evidence="1">The sequence shown here is derived from an EMBL/GenBank/DDBJ whole genome shotgun (WGS) entry which is preliminary data.</text>
</comment>
<organism evidence="1 2">
    <name type="scientific">Exophiala aquamarina CBS 119918</name>
    <dbReference type="NCBI Taxonomy" id="1182545"/>
    <lineage>
        <taxon>Eukaryota</taxon>
        <taxon>Fungi</taxon>
        <taxon>Dikarya</taxon>
        <taxon>Ascomycota</taxon>
        <taxon>Pezizomycotina</taxon>
        <taxon>Eurotiomycetes</taxon>
        <taxon>Chaetothyriomycetidae</taxon>
        <taxon>Chaetothyriales</taxon>
        <taxon>Herpotrichiellaceae</taxon>
        <taxon>Exophiala</taxon>
    </lineage>
</organism>
<evidence type="ECO:0000313" key="1">
    <source>
        <dbReference type="EMBL" id="KEF59085.1"/>
    </source>
</evidence>
<sequence>MPSFLDRVVEFSDGISYQLLQPLTTFRHCHDGTPAEGRIVYTCSRIDSSIACSDEYIMKIKAQVPGKESDPAADPEAVSSNTTRAELKALEIFRGTGSEHVPHLVHYKQATQGPDGPLPGGYLTFTVMTKMPGDSLHNLYYWGMPADEREVIVKEFLVALRSIYAMGIEPIDCALRNVLWEAGKRRCTIIDFELWRAAEKTFTDEVKELQRWGLARQPAAKDHWAAWNAQFR</sequence>
<dbReference type="SUPFAM" id="SSF56112">
    <property type="entry name" value="Protein kinase-like (PK-like)"/>
    <property type="match status" value="1"/>
</dbReference>
<dbReference type="Proteomes" id="UP000027920">
    <property type="component" value="Unassembled WGS sequence"/>
</dbReference>
<gene>
    <name evidence="1" type="ORF">A1O9_03929</name>
</gene>
<dbReference type="RefSeq" id="XP_013261675.1">
    <property type="nucleotide sequence ID" value="XM_013406221.1"/>
</dbReference>
<dbReference type="OrthoDB" id="5401170at2759"/>
<proteinExistence type="predicted"/>
<dbReference type="GeneID" id="25278862"/>
<dbReference type="AlphaFoldDB" id="A0A072PU64"/>
<dbReference type="VEuPathDB" id="FungiDB:A1O9_03929"/>
<dbReference type="HOGENOM" id="CLU_1165772_0_0_1"/>